<dbReference type="AlphaFoldDB" id="Q45508"/>
<feature type="transmembrane region" description="Helical" evidence="1">
    <location>
        <begin position="12"/>
        <end position="33"/>
    </location>
</feature>
<reference evidence="2" key="1">
    <citation type="submission" date="1996-04" db="EMBL/GenBank/DDBJ databases">
        <title>A putative serine protease helps to ensure stable inheritance of cryptic plasmid pPOD2000 from Bacillus subtilis.</title>
        <authorList>
            <person name="Thorsted P.B."/>
            <person name="Rowlinson C."/>
            <person name="Gleave A.P."/>
            <person name="Thomas C.M."/>
        </authorList>
    </citation>
    <scope>NUCLEOTIDE SEQUENCE</scope>
    <source>
        <plasmid evidence="2">pPOD2000</plasmid>
    </source>
</reference>
<sequence length="68" mass="7709">MKLKKLTNLQRLSIIIPFSLVIASALLLIQVSFNNKEIQSLSQGCYDINGAPEFEFGVLNLDYKFECK</sequence>
<gene>
    <name evidence="2" type="primary">parC</name>
</gene>
<geneLocation type="plasmid" evidence="2">
    <name>pPOD2000</name>
</geneLocation>
<keyword evidence="1" id="KW-1133">Transmembrane helix</keyword>
<dbReference type="EMBL" id="U55043">
    <property type="protein sequence ID" value="AAA99155.1"/>
    <property type="molecule type" value="Genomic_DNA"/>
</dbReference>
<organism evidence="2">
    <name type="scientific">Bacillus subtilis</name>
    <dbReference type="NCBI Taxonomy" id="1423"/>
    <lineage>
        <taxon>Bacteria</taxon>
        <taxon>Bacillati</taxon>
        <taxon>Bacillota</taxon>
        <taxon>Bacilli</taxon>
        <taxon>Bacillales</taxon>
        <taxon>Bacillaceae</taxon>
        <taxon>Bacillus</taxon>
    </lineage>
</organism>
<evidence type="ECO:0000313" key="2">
    <source>
        <dbReference type="EMBL" id="AAA99155.1"/>
    </source>
</evidence>
<keyword evidence="2" id="KW-0614">Plasmid</keyword>
<protein>
    <submittedName>
        <fullName evidence="2">ParC</fullName>
    </submittedName>
</protein>
<evidence type="ECO:0000256" key="1">
    <source>
        <dbReference type="SAM" id="Phobius"/>
    </source>
</evidence>
<accession>Q45508</accession>
<keyword evidence="1" id="KW-0472">Membrane</keyword>
<keyword evidence="1" id="KW-0812">Transmembrane</keyword>
<proteinExistence type="predicted"/>
<name>Q45508_BACIU</name>